<dbReference type="PANTHER" id="PTHR43013">
    <property type="entry name" value="GLUTAMYL-TRNA REDUCTASE"/>
    <property type="match status" value="1"/>
</dbReference>
<evidence type="ECO:0000259" key="15">
    <source>
        <dbReference type="Pfam" id="PF00745"/>
    </source>
</evidence>
<feature type="binding site" evidence="9 11">
    <location>
        <position position="105"/>
    </location>
    <ligand>
        <name>substrate</name>
    </ligand>
</feature>
<name>A0A4Z0F7X8_9GAMM</name>
<dbReference type="CDD" id="cd05213">
    <property type="entry name" value="NAD_bind_Glutamyl_tRNA_reduct"/>
    <property type="match status" value="1"/>
</dbReference>
<dbReference type="FunFam" id="3.30.460.30:FF:000001">
    <property type="entry name" value="Glutamyl-tRNA reductase"/>
    <property type="match status" value="1"/>
</dbReference>
<evidence type="ECO:0000256" key="7">
    <source>
        <dbReference type="ARBA" id="ARBA00047464"/>
    </source>
</evidence>
<dbReference type="AlphaFoldDB" id="A0A4Z0F7X8"/>
<keyword evidence="4 9" id="KW-0521">NADP</keyword>
<accession>A0A4Z0F7X8</accession>
<feature type="site" description="Important for activity" evidence="9 13">
    <location>
        <position position="95"/>
    </location>
</feature>
<dbReference type="HAMAP" id="MF_00087">
    <property type="entry name" value="Glu_tRNA_reductase"/>
    <property type="match status" value="1"/>
</dbReference>
<feature type="binding site" evidence="9 12">
    <location>
        <begin position="185"/>
        <end position="190"/>
    </location>
    <ligand>
        <name>NADP(+)</name>
        <dbReference type="ChEBI" id="CHEBI:58349"/>
    </ligand>
</feature>
<evidence type="ECO:0000259" key="17">
    <source>
        <dbReference type="Pfam" id="PF05201"/>
    </source>
</evidence>
<keyword evidence="19" id="KW-1185">Reference proteome</keyword>
<evidence type="ECO:0000256" key="2">
    <source>
        <dbReference type="ARBA" id="ARBA00005916"/>
    </source>
</evidence>
<comment type="domain">
    <text evidence="9">Possesses an unusual extended V-shaped dimeric structure with each monomer consisting of three distinct domains arranged along a curved 'spinal' alpha-helix. The N-terminal catalytic domain specifically recognizes the glutamate moiety of the substrate. The second domain is the NADPH-binding domain, and the third C-terminal domain is responsible for dimerization.</text>
</comment>
<dbReference type="Pfam" id="PF00745">
    <property type="entry name" value="GlutR_dimer"/>
    <property type="match status" value="1"/>
</dbReference>
<dbReference type="InterPro" id="IPR015895">
    <property type="entry name" value="4pyrrol_synth_GluRdtase_N"/>
</dbReference>
<dbReference type="Pfam" id="PF01488">
    <property type="entry name" value="Shikimate_DH"/>
    <property type="match status" value="1"/>
</dbReference>
<dbReference type="EMBL" id="SRIO01000020">
    <property type="protein sequence ID" value="TFZ81552.1"/>
    <property type="molecule type" value="Genomic_DNA"/>
</dbReference>
<evidence type="ECO:0000256" key="6">
    <source>
        <dbReference type="ARBA" id="ARBA00023244"/>
    </source>
</evidence>
<keyword evidence="5 9" id="KW-0560">Oxidoreductase</keyword>
<dbReference type="EC" id="1.2.1.70" evidence="3 9"/>
<dbReference type="PROSITE" id="PS00747">
    <property type="entry name" value="GLUTR"/>
    <property type="match status" value="1"/>
</dbReference>
<dbReference type="InterPro" id="IPR036343">
    <property type="entry name" value="GluRdtase_N_sf"/>
</dbReference>
<evidence type="ECO:0000256" key="1">
    <source>
        <dbReference type="ARBA" id="ARBA00005059"/>
    </source>
</evidence>
<evidence type="ECO:0000256" key="9">
    <source>
        <dbReference type="HAMAP-Rule" id="MF_00087"/>
    </source>
</evidence>
<dbReference type="PIRSF" id="PIRSF000445">
    <property type="entry name" value="4pyrrol_synth_GluRdtase"/>
    <property type="match status" value="1"/>
</dbReference>
<dbReference type="PANTHER" id="PTHR43013:SF1">
    <property type="entry name" value="GLUTAMYL-TRNA REDUCTASE"/>
    <property type="match status" value="1"/>
</dbReference>
<evidence type="ECO:0000313" key="19">
    <source>
        <dbReference type="Proteomes" id="UP000297890"/>
    </source>
</evidence>
<reference evidence="18 19" key="1">
    <citation type="journal article" date="2019" name="ISME J.">
        <title>Candidatus Macondimonas diazotrophica, a novel gammaproteobacterial genus dominating crude-oil-contaminated coastal sediments.</title>
        <authorList>
            <person name="Karthikeyan S."/>
            <person name="Konstantinidis K."/>
        </authorList>
    </citation>
    <scope>NUCLEOTIDE SEQUENCE [LARGE SCALE GENOMIC DNA]</scope>
    <source>
        <strain evidence="18 19">KTK01</strain>
    </source>
</reference>
<evidence type="ECO:0000256" key="4">
    <source>
        <dbReference type="ARBA" id="ARBA00022857"/>
    </source>
</evidence>
<comment type="miscellaneous">
    <text evidence="9">During catalysis, the active site Cys acts as a nucleophile attacking the alpha-carbonyl group of tRNA-bound glutamate with the formation of a thioester intermediate between enzyme and glutamate, and the concomitant release of tRNA(Glu). The thioester intermediate is finally reduced by direct hydride transfer from NADPH, to form the product GSA.</text>
</comment>
<organism evidence="18 19">
    <name type="scientific">Candidatus Macondimonas diazotrophica</name>
    <dbReference type="NCBI Taxonomy" id="2305248"/>
    <lineage>
        <taxon>Bacteria</taxon>
        <taxon>Pseudomonadati</taxon>
        <taxon>Pseudomonadota</taxon>
        <taxon>Gammaproteobacteria</taxon>
        <taxon>Chromatiales</taxon>
        <taxon>Ectothiorhodospiraceae</taxon>
        <taxon>Candidatus Macondimonas</taxon>
    </lineage>
</organism>
<dbReference type="OrthoDB" id="110209at2"/>
<feature type="domain" description="Tetrapyrrole biosynthesis glutamyl-tRNA reductase dimerisation" evidence="15">
    <location>
        <begin position="317"/>
        <end position="413"/>
    </location>
</feature>
<dbReference type="InterPro" id="IPR036453">
    <property type="entry name" value="GluRdtase_dimer_dom_sf"/>
</dbReference>
<keyword evidence="6 9" id="KW-0627">Porphyrin biosynthesis</keyword>
<gene>
    <name evidence="9" type="primary">hemA</name>
    <name evidence="18" type="ORF">E4680_12105</name>
</gene>
<dbReference type="GO" id="GO:0050661">
    <property type="term" value="F:NADP binding"/>
    <property type="evidence" value="ECO:0007669"/>
    <property type="project" value="InterPro"/>
</dbReference>
<dbReference type="SUPFAM" id="SSF69075">
    <property type="entry name" value="Glutamyl tRNA-reductase dimerization domain"/>
    <property type="match status" value="1"/>
</dbReference>
<dbReference type="SUPFAM" id="SSF51735">
    <property type="entry name" value="NAD(P)-binding Rossmann-fold domains"/>
    <property type="match status" value="1"/>
</dbReference>
<dbReference type="FunFam" id="3.40.50.720:FF:000031">
    <property type="entry name" value="Glutamyl-tRNA reductase"/>
    <property type="match status" value="1"/>
</dbReference>
<evidence type="ECO:0000256" key="11">
    <source>
        <dbReference type="PIRSR" id="PIRSR000445-2"/>
    </source>
</evidence>
<evidence type="ECO:0000256" key="13">
    <source>
        <dbReference type="PIRSR" id="PIRSR000445-4"/>
    </source>
</evidence>
<dbReference type="Pfam" id="PF05201">
    <property type="entry name" value="GlutR_N"/>
    <property type="match status" value="1"/>
</dbReference>
<evidence type="ECO:0000256" key="5">
    <source>
        <dbReference type="ARBA" id="ARBA00023002"/>
    </source>
</evidence>
<feature type="binding site" evidence="9 11">
    <location>
        <begin position="110"/>
        <end position="112"/>
    </location>
    <ligand>
        <name>substrate</name>
    </ligand>
</feature>
<evidence type="ECO:0000256" key="14">
    <source>
        <dbReference type="RuleBase" id="RU000584"/>
    </source>
</evidence>
<comment type="catalytic activity">
    <reaction evidence="7 9 14">
        <text>(S)-4-amino-5-oxopentanoate + tRNA(Glu) + NADP(+) = L-glutamyl-tRNA(Glu) + NADPH + H(+)</text>
        <dbReference type="Rhea" id="RHEA:12344"/>
        <dbReference type="Rhea" id="RHEA-COMP:9663"/>
        <dbReference type="Rhea" id="RHEA-COMP:9680"/>
        <dbReference type="ChEBI" id="CHEBI:15378"/>
        <dbReference type="ChEBI" id="CHEBI:57501"/>
        <dbReference type="ChEBI" id="CHEBI:57783"/>
        <dbReference type="ChEBI" id="CHEBI:58349"/>
        <dbReference type="ChEBI" id="CHEBI:78442"/>
        <dbReference type="ChEBI" id="CHEBI:78520"/>
        <dbReference type="EC" id="1.2.1.70"/>
    </reaction>
</comment>
<evidence type="ECO:0000259" key="16">
    <source>
        <dbReference type="Pfam" id="PF01488"/>
    </source>
</evidence>
<dbReference type="InterPro" id="IPR036291">
    <property type="entry name" value="NAD(P)-bd_dom_sf"/>
</dbReference>
<proteinExistence type="inferred from homology"/>
<comment type="caution">
    <text evidence="18">The sequence shown here is derived from an EMBL/GenBank/DDBJ whole genome shotgun (WGS) entry which is preliminary data.</text>
</comment>
<comment type="pathway">
    <text evidence="1 9 14">Porphyrin-containing compound metabolism; protoporphyrin-IX biosynthesis; 5-aminolevulinate from L-glutamyl-tRNA(Glu): step 1/2.</text>
</comment>
<feature type="binding site" evidence="9 11">
    <location>
        <begin position="49"/>
        <end position="52"/>
    </location>
    <ligand>
        <name>substrate</name>
    </ligand>
</feature>
<dbReference type="NCBIfam" id="TIGR01035">
    <property type="entry name" value="hemA"/>
    <property type="match status" value="1"/>
</dbReference>
<dbReference type="InterPro" id="IPR018214">
    <property type="entry name" value="GluRdtase_CS"/>
</dbReference>
<evidence type="ECO:0000256" key="10">
    <source>
        <dbReference type="PIRSR" id="PIRSR000445-1"/>
    </source>
</evidence>
<feature type="domain" description="Glutamyl-tRNA reductase N-terminal" evidence="17">
    <location>
        <begin position="7"/>
        <end position="152"/>
    </location>
</feature>
<dbReference type="SUPFAM" id="SSF69742">
    <property type="entry name" value="Glutamyl tRNA-reductase catalytic, N-terminal domain"/>
    <property type="match status" value="1"/>
</dbReference>
<feature type="binding site" evidence="9 11">
    <location>
        <position position="116"/>
    </location>
    <ligand>
        <name>substrate</name>
    </ligand>
</feature>
<dbReference type="Gene3D" id="3.40.50.720">
    <property type="entry name" value="NAD(P)-binding Rossmann-like Domain"/>
    <property type="match status" value="1"/>
</dbReference>
<dbReference type="Proteomes" id="UP000297890">
    <property type="component" value="Unassembled WGS sequence"/>
</dbReference>
<dbReference type="GO" id="GO:0019353">
    <property type="term" value="P:protoporphyrinogen IX biosynthetic process from glutamate"/>
    <property type="evidence" value="ECO:0007669"/>
    <property type="project" value="TreeGrafter"/>
</dbReference>
<sequence length="419" mass="46973">MPLFSAGLNHTTAAVPVRERIAYAADDLPRALADLRRETQIEEAVLLSTCNRTELYFRADSLDPAIDWLSRDRHMPRAELERCLYQKTDSDAVQHLLRVAAGLDSMVVGEAQILGQLKQAYSTALAHGHVGHGLHRLFACGFATAKRVRTDTRIGAHPVSVASIAADVARRIFSDFDEHTALLVGAGQMISLCARHLHTQGIGRIIIANRSPARALTLAQSIKGFGIGLADLDAHLSEADILIACTASPAPLVRLPAVRLALRRRKHRPMLMIDLGLPRDIDPAIDGLDDVFLYTLDDLSAESQNNRKARSEQALLAETIVAEETERFTRWLRTHEHRRWLQQLRERSDQIRRVALDQARERMARGDDPAEVLDDFSRALTNRLLHTPTQRLREAIDEARQPMIDDARRLFDLDDESHQ</sequence>
<evidence type="ECO:0000256" key="12">
    <source>
        <dbReference type="PIRSR" id="PIRSR000445-3"/>
    </source>
</evidence>
<protein>
    <recommendedName>
        <fullName evidence="8 9">Glutamyl-tRNA reductase</fullName>
        <shortName evidence="9">GluTR</shortName>
        <ecNumber evidence="3 9">1.2.1.70</ecNumber>
    </recommendedName>
</protein>
<evidence type="ECO:0000313" key="18">
    <source>
        <dbReference type="EMBL" id="TFZ81552.1"/>
    </source>
</evidence>
<dbReference type="GO" id="GO:0008883">
    <property type="term" value="F:glutamyl-tRNA reductase activity"/>
    <property type="evidence" value="ECO:0007669"/>
    <property type="project" value="UniProtKB-UniRule"/>
</dbReference>
<comment type="subunit">
    <text evidence="9">Homodimer.</text>
</comment>
<dbReference type="RefSeq" id="WP_135282675.1">
    <property type="nucleotide sequence ID" value="NZ_SRIO01000020.1"/>
</dbReference>
<dbReference type="InterPro" id="IPR000343">
    <property type="entry name" value="4pyrrol_synth_GluRdtase"/>
</dbReference>
<evidence type="ECO:0000256" key="3">
    <source>
        <dbReference type="ARBA" id="ARBA00012970"/>
    </source>
</evidence>
<dbReference type="InterPro" id="IPR015896">
    <property type="entry name" value="4pyrrol_synth_GluRdtase_dimer"/>
</dbReference>
<comment type="function">
    <text evidence="9">Catalyzes the NADPH-dependent reduction of glutamyl-tRNA(Glu) to glutamate 1-semialdehyde (GSA).</text>
</comment>
<dbReference type="InterPro" id="IPR006151">
    <property type="entry name" value="Shikm_DH/Glu-tRNA_Rdtase"/>
</dbReference>
<evidence type="ECO:0000256" key="8">
    <source>
        <dbReference type="ARBA" id="ARBA00068659"/>
    </source>
</evidence>
<comment type="similarity">
    <text evidence="2 9 14">Belongs to the glutamyl-tRNA reductase family.</text>
</comment>
<dbReference type="Gene3D" id="3.30.460.30">
    <property type="entry name" value="Glutamyl-tRNA reductase, N-terminal domain"/>
    <property type="match status" value="1"/>
</dbReference>
<dbReference type="UniPathway" id="UPA00251">
    <property type="reaction ID" value="UER00316"/>
</dbReference>
<feature type="active site" description="Nucleophile" evidence="9 10">
    <location>
        <position position="50"/>
    </location>
</feature>
<feature type="domain" description="Quinate/shikimate 5-dehydrogenase/glutamyl-tRNA reductase" evidence="16">
    <location>
        <begin position="168"/>
        <end position="300"/>
    </location>
</feature>